<keyword evidence="2" id="KW-1185">Reference proteome</keyword>
<dbReference type="Proteomes" id="UP000482155">
    <property type="component" value="Unassembled WGS sequence"/>
</dbReference>
<protein>
    <submittedName>
        <fullName evidence="1">Uncharacterized protein</fullName>
    </submittedName>
</protein>
<dbReference type="AlphaFoldDB" id="A0A6B3SZM5"/>
<organism evidence="1 2">
    <name type="scientific">Noviherbaspirillum galbum</name>
    <dbReference type="NCBI Taxonomy" id="2709383"/>
    <lineage>
        <taxon>Bacteria</taxon>
        <taxon>Pseudomonadati</taxon>
        <taxon>Pseudomonadota</taxon>
        <taxon>Betaproteobacteria</taxon>
        <taxon>Burkholderiales</taxon>
        <taxon>Oxalobacteraceae</taxon>
        <taxon>Noviherbaspirillum</taxon>
    </lineage>
</organism>
<dbReference type="EMBL" id="JAAIVB010000079">
    <property type="protein sequence ID" value="NEX64269.1"/>
    <property type="molecule type" value="Genomic_DNA"/>
</dbReference>
<dbReference type="RefSeq" id="WP_163968205.1">
    <property type="nucleotide sequence ID" value="NZ_JAAIVB010000079.1"/>
</dbReference>
<evidence type="ECO:0000313" key="1">
    <source>
        <dbReference type="EMBL" id="NEX64269.1"/>
    </source>
</evidence>
<name>A0A6B3SZM5_9BURK</name>
<accession>A0A6B3SZM5</accession>
<comment type="caution">
    <text evidence="1">The sequence shown here is derived from an EMBL/GenBank/DDBJ whole genome shotgun (WGS) entry which is preliminary data.</text>
</comment>
<sequence>MTIRQALAILAGRLVIDAMIHATPTAMQSIVAAPGRGTACARVTGSKSKKQPLI</sequence>
<reference evidence="1 2" key="1">
    <citation type="submission" date="2020-02" db="EMBL/GenBank/DDBJ databases">
        <authorList>
            <person name="Kim M.K."/>
        </authorList>
    </citation>
    <scope>NUCLEOTIDE SEQUENCE [LARGE SCALE GENOMIC DNA]</scope>
    <source>
        <strain evidence="1 2">17J57-3</strain>
    </source>
</reference>
<proteinExistence type="predicted"/>
<evidence type="ECO:0000313" key="2">
    <source>
        <dbReference type="Proteomes" id="UP000482155"/>
    </source>
</evidence>
<gene>
    <name evidence="1" type="ORF">G3574_24565</name>
</gene>